<proteinExistence type="predicted"/>
<protein>
    <submittedName>
        <fullName evidence="2">Uncharacterized protein</fullName>
    </submittedName>
</protein>
<sequence length="109" mass="12265">MSRTIQLEVSDTVVAPVIEMIDAKLKQPSLTGKKKLRLHLKSGQELSVRLGRYVNKERVLDKDNDRYLEIVTDPLTGEVLRHCDEPLSEHQGRGSAKFKAVAPQNVSDE</sequence>
<dbReference type="Proteomes" id="UP000033400">
    <property type="component" value="Unassembled WGS sequence"/>
</dbReference>
<evidence type="ECO:0000313" key="3">
    <source>
        <dbReference type="Proteomes" id="UP000033400"/>
    </source>
</evidence>
<dbReference type="PATRIC" id="fig|294.133.peg.5699"/>
<dbReference type="AlphaFoldDB" id="A0A0F4UZL7"/>
<organism evidence="2 3">
    <name type="scientific">Pseudomonas fluorescens</name>
    <dbReference type="NCBI Taxonomy" id="294"/>
    <lineage>
        <taxon>Bacteria</taxon>
        <taxon>Pseudomonadati</taxon>
        <taxon>Pseudomonadota</taxon>
        <taxon>Gammaproteobacteria</taxon>
        <taxon>Pseudomonadales</taxon>
        <taxon>Pseudomonadaceae</taxon>
        <taxon>Pseudomonas</taxon>
    </lineage>
</organism>
<gene>
    <name evidence="2" type="ORF">VD17_28290</name>
</gene>
<name>A0A0F4UZL7_PSEFL</name>
<reference evidence="2 3" key="1">
    <citation type="submission" date="2015-03" db="EMBL/GenBank/DDBJ databases">
        <title>Comparative genomics of Pseudomonas insights into diversity of traits involved in vanlence and defense.</title>
        <authorList>
            <person name="Qin Y."/>
        </authorList>
    </citation>
    <scope>NUCLEOTIDE SEQUENCE [LARGE SCALE GENOMIC DNA]</scope>
    <source>
        <strain evidence="2 3">H24</strain>
    </source>
</reference>
<dbReference type="EMBL" id="LACH01000073">
    <property type="protein sequence ID" value="KJZ61720.1"/>
    <property type="molecule type" value="Genomic_DNA"/>
</dbReference>
<comment type="caution">
    <text evidence="2">The sequence shown here is derived from an EMBL/GenBank/DDBJ whole genome shotgun (WGS) entry which is preliminary data.</text>
</comment>
<feature type="region of interest" description="Disordered" evidence="1">
    <location>
        <begin position="86"/>
        <end position="109"/>
    </location>
</feature>
<evidence type="ECO:0000256" key="1">
    <source>
        <dbReference type="SAM" id="MobiDB-lite"/>
    </source>
</evidence>
<dbReference type="OrthoDB" id="7066630at2"/>
<evidence type="ECO:0000313" key="2">
    <source>
        <dbReference type="EMBL" id="KJZ61720.1"/>
    </source>
</evidence>
<accession>A0A0F4UZL7</accession>